<dbReference type="CDD" id="cd06267">
    <property type="entry name" value="PBP1_LacI_sugar_binding-like"/>
    <property type="match status" value="1"/>
</dbReference>
<sequence>MDTPQDTSAAGPAGASRGAGPGRPTIKDVAAAAGVSTATVSRVLSGTSPVSPDLVARVTRVIDELGYSPNGLTRGVFKGRSNSIGVLVGDLRNHFYVELVRGAEEVATSADGSVLLADTSRNPSAERRLLSLMDEQRVRGLITTTGHDNDDLTRQMASRGAQCVLLTRAPAAAHPRMHSVHLDDRAAGALCARHLYGLGRRRIAVVTSTRRLTTQRLRLAGVAAERDATGPPAGPISVHTCETQEPGVVAEAVAELLTAREGGPPDAVICTSGRLTREVFGSLRAAGARIPDDIAFVSFDDFPWASLIDPPLTVVDQHPHRMGVLATRLILAEDRDEPEEIVIEPTLIVRRSCGGA</sequence>
<dbReference type="Gene3D" id="1.10.260.40">
    <property type="entry name" value="lambda repressor-like DNA-binding domains"/>
    <property type="match status" value="1"/>
</dbReference>
<dbReference type="PROSITE" id="PS00356">
    <property type="entry name" value="HTH_LACI_1"/>
    <property type="match status" value="1"/>
</dbReference>
<dbReference type="CDD" id="cd01392">
    <property type="entry name" value="HTH_LacI"/>
    <property type="match status" value="1"/>
</dbReference>
<proteinExistence type="predicted"/>
<evidence type="ECO:0000256" key="1">
    <source>
        <dbReference type="ARBA" id="ARBA00023015"/>
    </source>
</evidence>
<dbReference type="Pfam" id="PF00356">
    <property type="entry name" value="LacI"/>
    <property type="match status" value="1"/>
</dbReference>
<evidence type="ECO:0000259" key="6">
    <source>
        <dbReference type="PROSITE" id="PS50943"/>
    </source>
</evidence>
<dbReference type="InterPro" id="IPR010982">
    <property type="entry name" value="Lambda_DNA-bd_dom_sf"/>
</dbReference>
<protein>
    <submittedName>
        <fullName evidence="7">Transcriptional regulator, LacI family</fullName>
    </submittedName>
</protein>
<keyword evidence="8" id="KW-1185">Reference proteome</keyword>
<keyword evidence="2" id="KW-0238">DNA-binding</keyword>
<feature type="domain" description="HTH lacI-type" evidence="5">
    <location>
        <begin position="24"/>
        <end position="78"/>
    </location>
</feature>
<feature type="compositionally biased region" description="Low complexity" evidence="4">
    <location>
        <begin position="8"/>
        <end position="26"/>
    </location>
</feature>
<dbReference type="PROSITE" id="PS50943">
    <property type="entry name" value="HTH_CROC1"/>
    <property type="match status" value="1"/>
</dbReference>
<feature type="region of interest" description="Disordered" evidence="4">
    <location>
        <begin position="1"/>
        <end position="26"/>
    </location>
</feature>
<gene>
    <name evidence="7" type="ORF">SAMN04489713_104474</name>
</gene>
<organism evidence="7 8">
    <name type="scientific">Actinomadura madurae</name>
    <dbReference type="NCBI Taxonomy" id="1993"/>
    <lineage>
        <taxon>Bacteria</taxon>
        <taxon>Bacillati</taxon>
        <taxon>Actinomycetota</taxon>
        <taxon>Actinomycetes</taxon>
        <taxon>Streptosporangiales</taxon>
        <taxon>Thermomonosporaceae</taxon>
        <taxon>Actinomadura</taxon>
    </lineage>
</organism>
<keyword evidence="3" id="KW-0804">Transcription</keyword>
<feature type="domain" description="HTH cro/C1-type" evidence="6">
    <location>
        <begin position="25"/>
        <end position="65"/>
    </location>
</feature>
<dbReference type="SUPFAM" id="SSF47413">
    <property type="entry name" value="lambda repressor-like DNA-binding domains"/>
    <property type="match status" value="1"/>
</dbReference>
<dbReference type="InterPro" id="IPR046335">
    <property type="entry name" value="LacI/GalR-like_sensor"/>
</dbReference>
<evidence type="ECO:0000259" key="5">
    <source>
        <dbReference type="PROSITE" id="PS50932"/>
    </source>
</evidence>
<name>A0A1I5F846_9ACTN</name>
<dbReference type="AlphaFoldDB" id="A0A1I5F846"/>
<dbReference type="EMBL" id="FOVH01000004">
    <property type="protein sequence ID" value="SFO19904.1"/>
    <property type="molecule type" value="Genomic_DNA"/>
</dbReference>
<dbReference type="PRINTS" id="PR00036">
    <property type="entry name" value="HTHLACI"/>
</dbReference>
<evidence type="ECO:0000256" key="3">
    <source>
        <dbReference type="ARBA" id="ARBA00023163"/>
    </source>
</evidence>
<dbReference type="Proteomes" id="UP000183413">
    <property type="component" value="Unassembled WGS sequence"/>
</dbReference>
<dbReference type="GO" id="GO:0003700">
    <property type="term" value="F:DNA-binding transcription factor activity"/>
    <property type="evidence" value="ECO:0007669"/>
    <property type="project" value="TreeGrafter"/>
</dbReference>
<dbReference type="PROSITE" id="PS50932">
    <property type="entry name" value="HTH_LACI_2"/>
    <property type="match status" value="1"/>
</dbReference>
<keyword evidence="1" id="KW-0805">Transcription regulation</keyword>
<dbReference type="PANTHER" id="PTHR30146">
    <property type="entry name" value="LACI-RELATED TRANSCRIPTIONAL REPRESSOR"/>
    <property type="match status" value="1"/>
</dbReference>
<dbReference type="InterPro" id="IPR001387">
    <property type="entry name" value="Cro/C1-type_HTH"/>
</dbReference>
<evidence type="ECO:0000313" key="7">
    <source>
        <dbReference type="EMBL" id="SFO19904.1"/>
    </source>
</evidence>
<dbReference type="SMART" id="SM00354">
    <property type="entry name" value="HTH_LACI"/>
    <property type="match status" value="1"/>
</dbReference>
<dbReference type="PANTHER" id="PTHR30146:SF109">
    <property type="entry name" value="HTH-TYPE TRANSCRIPTIONAL REGULATOR GALS"/>
    <property type="match status" value="1"/>
</dbReference>
<dbReference type="SUPFAM" id="SSF53822">
    <property type="entry name" value="Periplasmic binding protein-like I"/>
    <property type="match status" value="1"/>
</dbReference>
<reference evidence="7 8" key="1">
    <citation type="submission" date="2016-10" db="EMBL/GenBank/DDBJ databases">
        <authorList>
            <person name="de Groot N.N."/>
        </authorList>
    </citation>
    <scope>NUCLEOTIDE SEQUENCE [LARGE SCALE GENOMIC DNA]</scope>
    <source>
        <strain evidence="7 8">DSM 43067</strain>
    </source>
</reference>
<dbReference type="eggNOG" id="COG1609">
    <property type="taxonomic scope" value="Bacteria"/>
</dbReference>
<dbReference type="InParanoid" id="A0A1I5F846"/>
<dbReference type="GO" id="GO:0000976">
    <property type="term" value="F:transcription cis-regulatory region binding"/>
    <property type="evidence" value="ECO:0007669"/>
    <property type="project" value="TreeGrafter"/>
</dbReference>
<evidence type="ECO:0000256" key="2">
    <source>
        <dbReference type="ARBA" id="ARBA00023125"/>
    </source>
</evidence>
<dbReference type="Gene3D" id="3.40.50.2300">
    <property type="match status" value="2"/>
</dbReference>
<evidence type="ECO:0000313" key="8">
    <source>
        <dbReference type="Proteomes" id="UP000183413"/>
    </source>
</evidence>
<accession>A0A1I5F846</accession>
<dbReference type="RefSeq" id="WP_021596981.1">
    <property type="nucleotide sequence ID" value="NZ_FOVH01000004.1"/>
</dbReference>
<dbReference type="InterPro" id="IPR028082">
    <property type="entry name" value="Peripla_BP_I"/>
</dbReference>
<dbReference type="InterPro" id="IPR000843">
    <property type="entry name" value="HTH_LacI"/>
</dbReference>
<dbReference type="Pfam" id="PF13377">
    <property type="entry name" value="Peripla_BP_3"/>
    <property type="match status" value="1"/>
</dbReference>
<evidence type="ECO:0000256" key="4">
    <source>
        <dbReference type="SAM" id="MobiDB-lite"/>
    </source>
</evidence>
<dbReference type="STRING" id="1993.SAMN04489713_104474"/>